<proteinExistence type="inferred from homology"/>
<gene>
    <name evidence="2" type="ORF">LCGC14_0348910</name>
</gene>
<evidence type="ECO:0008006" key="3">
    <source>
        <dbReference type="Google" id="ProtNLM"/>
    </source>
</evidence>
<dbReference type="InterPro" id="IPR006442">
    <property type="entry name" value="Antitoxin_Phd/YefM"/>
</dbReference>
<evidence type="ECO:0000256" key="1">
    <source>
        <dbReference type="ARBA" id="ARBA00009981"/>
    </source>
</evidence>
<protein>
    <recommendedName>
        <fullName evidence="3">Antitoxin</fullName>
    </recommendedName>
</protein>
<sequence>MRKVSAVLSSVTIGITELKRNPMVVVDESDGETVAVLNRNKAVFYAVPAEAYEAMMERLEDAELAALVRAREHQPRIEVDWDDL</sequence>
<dbReference type="SUPFAM" id="SSF143120">
    <property type="entry name" value="YefM-like"/>
    <property type="match status" value="1"/>
</dbReference>
<accession>A0A0F9TH40</accession>
<dbReference type="NCBIfam" id="TIGR01552">
    <property type="entry name" value="phd_fam"/>
    <property type="match status" value="1"/>
</dbReference>
<dbReference type="AlphaFoldDB" id="A0A0F9TH40"/>
<dbReference type="PANTHER" id="PTHR33713">
    <property type="entry name" value="ANTITOXIN YAFN-RELATED"/>
    <property type="match status" value="1"/>
</dbReference>
<dbReference type="EMBL" id="LAZR01000260">
    <property type="protein sequence ID" value="KKN78599.1"/>
    <property type="molecule type" value="Genomic_DNA"/>
</dbReference>
<comment type="caution">
    <text evidence="2">The sequence shown here is derived from an EMBL/GenBank/DDBJ whole genome shotgun (WGS) entry which is preliminary data.</text>
</comment>
<dbReference type="InterPro" id="IPR036165">
    <property type="entry name" value="YefM-like_sf"/>
</dbReference>
<dbReference type="Pfam" id="PF02604">
    <property type="entry name" value="PhdYeFM_antitox"/>
    <property type="match status" value="1"/>
</dbReference>
<evidence type="ECO:0000313" key="2">
    <source>
        <dbReference type="EMBL" id="KKN78599.1"/>
    </source>
</evidence>
<name>A0A0F9TH40_9ZZZZ</name>
<comment type="similarity">
    <text evidence="1">Belongs to the phD/YefM antitoxin family.</text>
</comment>
<organism evidence="2">
    <name type="scientific">marine sediment metagenome</name>
    <dbReference type="NCBI Taxonomy" id="412755"/>
    <lineage>
        <taxon>unclassified sequences</taxon>
        <taxon>metagenomes</taxon>
        <taxon>ecological metagenomes</taxon>
    </lineage>
</organism>
<dbReference type="InterPro" id="IPR051405">
    <property type="entry name" value="phD/YefM_antitoxin"/>
</dbReference>
<dbReference type="PANTHER" id="PTHR33713:SF10">
    <property type="entry name" value="ANTITOXIN YAFN"/>
    <property type="match status" value="1"/>
</dbReference>
<reference evidence="2" key="1">
    <citation type="journal article" date="2015" name="Nature">
        <title>Complex archaea that bridge the gap between prokaryotes and eukaryotes.</title>
        <authorList>
            <person name="Spang A."/>
            <person name="Saw J.H."/>
            <person name="Jorgensen S.L."/>
            <person name="Zaremba-Niedzwiedzka K."/>
            <person name="Martijn J."/>
            <person name="Lind A.E."/>
            <person name="van Eijk R."/>
            <person name="Schleper C."/>
            <person name="Guy L."/>
            <person name="Ettema T.J."/>
        </authorList>
    </citation>
    <scope>NUCLEOTIDE SEQUENCE</scope>
</reference>